<reference evidence="1" key="1">
    <citation type="submission" date="2022-10" db="EMBL/GenBank/DDBJ databases">
        <authorList>
            <person name="Chen Y."/>
            <person name="Dougan E. K."/>
            <person name="Chan C."/>
            <person name="Rhodes N."/>
            <person name="Thang M."/>
        </authorList>
    </citation>
    <scope>NUCLEOTIDE SEQUENCE</scope>
</reference>
<sequence length="175" mass="19983">MTTVYFSTDRPITPSCFILIPFGNSESLCSALRCPGQGRGRKRKTWDFARIKSLNQAGTRTENFQRMKPLAKPDFVDYYVHHAPSYERLDEPAAEQLWNKQFASKDVRKDQVSARSRDGKDVGKARFDLVHHSPTSLQSPVVTLLISLCQVWRIWVPMDDGSKTASYEDKSINNQ</sequence>
<comment type="caution">
    <text evidence="1">The sequence shown here is derived from an EMBL/GenBank/DDBJ whole genome shotgun (WGS) entry which is preliminary data.</text>
</comment>
<reference evidence="2 3" key="2">
    <citation type="submission" date="2024-05" db="EMBL/GenBank/DDBJ databases">
        <authorList>
            <person name="Chen Y."/>
            <person name="Shah S."/>
            <person name="Dougan E. K."/>
            <person name="Thang M."/>
            <person name="Chan C."/>
        </authorList>
    </citation>
    <scope>NUCLEOTIDE SEQUENCE [LARGE SCALE GENOMIC DNA]</scope>
</reference>
<dbReference type="EMBL" id="CAMXCT030002904">
    <property type="protein sequence ID" value="CAL4788579.1"/>
    <property type="molecule type" value="Genomic_DNA"/>
</dbReference>
<name>A0A9P1CZ23_9DINO</name>
<evidence type="ECO:0000313" key="2">
    <source>
        <dbReference type="EMBL" id="CAL4788579.1"/>
    </source>
</evidence>
<accession>A0A9P1CZ23</accession>
<evidence type="ECO:0000313" key="3">
    <source>
        <dbReference type="Proteomes" id="UP001152797"/>
    </source>
</evidence>
<gene>
    <name evidence="1" type="ORF">C1SCF055_LOCUS27324</name>
</gene>
<evidence type="ECO:0000313" key="1">
    <source>
        <dbReference type="EMBL" id="CAI4001267.1"/>
    </source>
</evidence>
<protein>
    <submittedName>
        <fullName evidence="1">Uncharacterized protein</fullName>
    </submittedName>
</protein>
<dbReference type="EMBL" id="CAMXCT020002904">
    <property type="protein sequence ID" value="CAL1154642.1"/>
    <property type="molecule type" value="Genomic_DNA"/>
</dbReference>
<organism evidence="1">
    <name type="scientific">Cladocopium goreaui</name>
    <dbReference type="NCBI Taxonomy" id="2562237"/>
    <lineage>
        <taxon>Eukaryota</taxon>
        <taxon>Sar</taxon>
        <taxon>Alveolata</taxon>
        <taxon>Dinophyceae</taxon>
        <taxon>Suessiales</taxon>
        <taxon>Symbiodiniaceae</taxon>
        <taxon>Cladocopium</taxon>
    </lineage>
</organism>
<dbReference type="AlphaFoldDB" id="A0A9P1CZ23"/>
<dbReference type="EMBL" id="CAMXCT010002904">
    <property type="protein sequence ID" value="CAI4001267.1"/>
    <property type="molecule type" value="Genomic_DNA"/>
</dbReference>
<dbReference type="Proteomes" id="UP001152797">
    <property type="component" value="Unassembled WGS sequence"/>
</dbReference>
<keyword evidence="3" id="KW-1185">Reference proteome</keyword>
<proteinExistence type="predicted"/>